<feature type="signal peptide" evidence="1">
    <location>
        <begin position="1"/>
        <end position="19"/>
    </location>
</feature>
<dbReference type="Proteomes" id="UP001590950">
    <property type="component" value="Unassembled WGS sequence"/>
</dbReference>
<reference evidence="2 3" key="1">
    <citation type="submission" date="2024-09" db="EMBL/GenBank/DDBJ databases">
        <title>Rethinking Asexuality: The Enigmatic Case of Functional Sexual Genes in Lepraria (Stereocaulaceae).</title>
        <authorList>
            <person name="Doellman M."/>
            <person name="Sun Y."/>
            <person name="Barcenas-Pena A."/>
            <person name="Lumbsch H.T."/>
            <person name="Grewe F."/>
        </authorList>
    </citation>
    <scope>NUCLEOTIDE SEQUENCE [LARGE SCALE GENOMIC DNA]</scope>
    <source>
        <strain evidence="2 3">Mercado 3170</strain>
    </source>
</reference>
<keyword evidence="3" id="KW-1185">Reference proteome</keyword>
<evidence type="ECO:0000313" key="3">
    <source>
        <dbReference type="Proteomes" id="UP001590950"/>
    </source>
</evidence>
<evidence type="ECO:0000313" key="2">
    <source>
        <dbReference type="EMBL" id="KAL2039791.1"/>
    </source>
</evidence>
<organism evidence="2 3">
    <name type="scientific">Stereocaulon virgatum</name>
    <dbReference type="NCBI Taxonomy" id="373712"/>
    <lineage>
        <taxon>Eukaryota</taxon>
        <taxon>Fungi</taxon>
        <taxon>Dikarya</taxon>
        <taxon>Ascomycota</taxon>
        <taxon>Pezizomycotina</taxon>
        <taxon>Lecanoromycetes</taxon>
        <taxon>OSLEUM clade</taxon>
        <taxon>Lecanoromycetidae</taxon>
        <taxon>Lecanorales</taxon>
        <taxon>Lecanorineae</taxon>
        <taxon>Stereocaulaceae</taxon>
        <taxon>Stereocaulon</taxon>
    </lineage>
</organism>
<gene>
    <name evidence="2" type="ORF">N7G274_007650</name>
</gene>
<proteinExistence type="predicted"/>
<comment type="caution">
    <text evidence="2">The sequence shown here is derived from an EMBL/GenBank/DDBJ whole genome shotgun (WGS) entry which is preliminary data.</text>
</comment>
<name>A0ABR4A3A0_9LECA</name>
<evidence type="ECO:0000256" key="1">
    <source>
        <dbReference type="SAM" id="SignalP"/>
    </source>
</evidence>
<feature type="chain" id="PRO_5045557784" evidence="1">
    <location>
        <begin position="20"/>
        <end position="191"/>
    </location>
</feature>
<keyword evidence="1" id="KW-0732">Signal</keyword>
<protein>
    <submittedName>
        <fullName evidence="2">Uncharacterized protein</fullName>
    </submittedName>
</protein>
<accession>A0ABR4A3A0</accession>
<dbReference type="EMBL" id="JBEFKJ010000024">
    <property type="protein sequence ID" value="KAL2039791.1"/>
    <property type="molecule type" value="Genomic_DNA"/>
</dbReference>
<sequence>MALPVHFFALLWCLTTALSLTTTPSVSSPSTAYSDLLNAAFSDNINPTNLTLPLAFLQSSNYSANDPPISCRQVPSSTRRQLDLRGCAEVVFTVLGVGDVAQPQRFTDKTPWILPTIYTDTKDTCSVRFQAMKPGAADIFPISLVLQTAAQIGFHCQMAKPMQNLGGTAYIGEREMFLLDLYGPASGAETS</sequence>